<dbReference type="STRING" id="1798515.A3B35_00775"/>
<evidence type="ECO:0000256" key="6">
    <source>
        <dbReference type="HAMAP-Rule" id="MF_01208"/>
    </source>
</evidence>
<keyword evidence="3 6" id="KW-0328">Glycosyltransferase</keyword>
<dbReference type="PANTHER" id="PTHR19278">
    <property type="entry name" value="OROTATE PHOSPHORIBOSYLTRANSFERASE"/>
    <property type="match status" value="1"/>
</dbReference>
<evidence type="ECO:0000313" key="9">
    <source>
        <dbReference type="Proteomes" id="UP000177215"/>
    </source>
</evidence>
<comment type="function">
    <text evidence="6">Catalyzes the transfer of a ribosyl phosphate group from 5-phosphoribose 1-diphosphate to orotate, leading to the formation of orotidine monophosphate (OMP).</text>
</comment>
<comment type="cofactor">
    <cofactor evidence="6">
        <name>Mg(2+)</name>
        <dbReference type="ChEBI" id="CHEBI:18420"/>
    </cofactor>
</comment>
<comment type="subunit">
    <text evidence="6">Homodimer.</text>
</comment>
<dbReference type="GO" id="GO:0004588">
    <property type="term" value="F:orotate phosphoribosyltransferase activity"/>
    <property type="evidence" value="ECO:0007669"/>
    <property type="project" value="UniProtKB-UniRule"/>
</dbReference>
<evidence type="ECO:0000259" key="7">
    <source>
        <dbReference type="Pfam" id="PF00156"/>
    </source>
</evidence>
<comment type="pathway">
    <text evidence="1 6">Pyrimidine metabolism; UMP biosynthesis via de novo pathway; UMP from orotate: step 1/2.</text>
</comment>
<dbReference type="SUPFAM" id="SSF53271">
    <property type="entry name" value="PRTase-like"/>
    <property type="match status" value="1"/>
</dbReference>
<feature type="domain" description="Phosphoribosyltransferase" evidence="7">
    <location>
        <begin position="48"/>
        <end position="160"/>
    </location>
</feature>
<sequence length="209" mass="22955">MTESEVLDLLQKVGAFRTGHFVLTSRRHTDSYLNKDALYPYTHDTSKLCRAMAEQFKDKKVDVVVGPAIGAAILSQWVAYHLTEMNGREVYGAYADKDGQGGFILKRGYDQLVKGKRIIVVEDLTTTGGSIKKVVETTRAAGADVIGAMAIVNRGGVTKEAIGDPPIFSSLVELHLESWDESECELCEKNIPVNIEVGHGREFMAKKGH</sequence>
<dbReference type="GO" id="GO:0019856">
    <property type="term" value="P:pyrimidine nucleobase biosynthetic process"/>
    <property type="evidence" value="ECO:0007669"/>
    <property type="project" value="TreeGrafter"/>
</dbReference>
<dbReference type="CDD" id="cd06223">
    <property type="entry name" value="PRTases_typeI"/>
    <property type="match status" value="1"/>
</dbReference>
<reference evidence="8 9" key="1">
    <citation type="journal article" date="2016" name="Nat. Commun.">
        <title>Thousands of microbial genomes shed light on interconnected biogeochemical processes in an aquifer system.</title>
        <authorList>
            <person name="Anantharaman K."/>
            <person name="Brown C.T."/>
            <person name="Hug L.A."/>
            <person name="Sharon I."/>
            <person name="Castelle C.J."/>
            <person name="Probst A.J."/>
            <person name="Thomas B.C."/>
            <person name="Singh A."/>
            <person name="Wilkins M.J."/>
            <person name="Karaoz U."/>
            <person name="Brodie E.L."/>
            <person name="Williams K.H."/>
            <person name="Hubbard S.S."/>
            <person name="Banfield J.F."/>
        </authorList>
    </citation>
    <scope>NUCLEOTIDE SEQUENCE [LARGE SCALE GENOMIC DNA]</scope>
</reference>
<evidence type="ECO:0000256" key="5">
    <source>
        <dbReference type="ARBA" id="ARBA00022975"/>
    </source>
</evidence>
<dbReference type="Gene3D" id="3.40.50.2020">
    <property type="match status" value="1"/>
</dbReference>
<dbReference type="EC" id="2.4.2.10" evidence="2 6"/>
<dbReference type="GO" id="GO:0000287">
    <property type="term" value="F:magnesium ion binding"/>
    <property type="evidence" value="ECO:0007669"/>
    <property type="project" value="UniProtKB-UniRule"/>
</dbReference>
<evidence type="ECO:0000256" key="2">
    <source>
        <dbReference type="ARBA" id="ARBA00011971"/>
    </source>
</evidence>
<dbReference type="GO" id="GO:0044205">
    <property type="term" value="P:'de novo' UMP biosynthetic process"/>
    <property type="evidence" value="ECO:0007669"/>
    <property type="project" value="UniProtKB-UniRule"/>
</dbReference>
<dbReference type="UniPathway" id="UPA00070">
    <property type="reaction ID" value="UER00119"/>
</dbReference>
<proteinExistence type="inferred from homology"/>
<dbReference type="HAMAP" id="MF_01208">
    <property type="entry name" value="PyrE"/>
    <property type="match status" value="1"/>
</dbReference>
<dbReference type="AlphaFoldDB" id="A0A1F6EU16"/>
<feature type="binding site" evidence="6">
    <location>
        <position position="126"/>
    </location>
    <ligand>
        <name>orotate</name>
        <dbReference type="ChEBI" id="CHEBI:30839"/>
    </ligand>
</feature>
<accession>A0A1F6EU16</accession>
<comment type="similarity">
    <text evidence="6">Belongs to the purine/pyrimidine phosphoribosyltransferase family. PyrE subfamily.</text>
</comment>
<dbReference type="InterPro" id="IPR023031">
    <property type="entry name" value="OPRT"/>
</dbReference>
<comment type="caution">
    <text evidence="8">The sequence shown here is derived from an EMBL/GenBank/DDBJ whole genome shotgun (WGS) entry which is preliminary data.</text>
</comment>
<evidence type="ECO:0000313" key="8">
    <source>
        <dbReference type="EMBL" id="OGG77118.1"/>
    </source>
</evidence>
<feature type="binding site" description="in other chain" evidence="6">
    <location>
        <begin position="122"/>
        <end position="130"/>
    </location>
    <ligand>
        <name>5-phospho-alpha-D-ribose 1-diphosphate</name>
        <dbReference type="ChEBI" id="CHEBI:58017"/>
        <note>ligand shared between dimeric partners</note>
    </ligand>
</feature>
<evidence type="ECO:0000256" key="4">
    <source>
        <dbReference type="ARBA" id="ARBA00022679"/>
    </source>
</evidence>
<keyword evidence="4 6" id="KW-0808">Transferase</keyword>
<evidence type="ECO:0000256" key="1">
    <source>
        <dbReference type="ARBA" id="ARBA00004889"/>
    </source>
</evidence>
<organism evidence="8 9">
    <name type="scientific">Candidatus Kaiserbacteria bacterium RIFCSPLOWO2_01_FULL_54_24</name>
    <dbReference type="NCBI Taxonomy" id="1798515"/>
    <lineage>
        <taxon>Bacteria</taxon>
        <taxon>Candidatus Kaiseribacteriota</taxon>
    </lineage>
</organism>
<protein>
    <recommendedName>
        <fullName evidence="2 6">Orotate phosphoribosyltransferase</fullName>
        <shortName evidence="6">OPRT</shortName>
        <shortName evidence="6">OPRTase</shortName>
        <ecNumber evidence="2 6">2.4.2.10</ecNumber>
    </recommendedName>
</protein>
<dbReference type="PANTHER" id="PTHR19278:SF9">
    <property type="entry name" value="URIDINE 5'-MONOPHOSPHATE SYNTHASE"/>
    <property type="match status" value="1"/>
</dbReference>
<keyword evidence="6" id="KW-0460">Magnesium</keyword>
<evidence type="ECO:0000256" key="3">
    <source>
        <dbReference type="ARBA" id="ARBA00022676"/>
    </source>
</evidence>
<comment type="catalytic activity">
    <reaction evidence="6">
        <text>orotidine 5'-phosphate + diphosphate = orotate + 5-phospho-alpha-D-ribose 1-diphosphate</text>
        <dbReference type="Rhea" id="RHEA:10380"/>
        <dbReference type="ChEBI" id="CHEBI:30839"/>
        <dbReference type="ChEBI" id="CHEBI:33019"/>
        <dbReference type="ChEBI" id="CHEBI:57538"/>
        <dbReference type="ChEBI" id="CHEBI:58017"/>
        <dbReference type="EC" id="2.4.2.10"/>
    </reaction>
</comment>
<dbReference type="EMBL" id="MFMC01000026">
    <property type="protein sequence ID" value="OGG77118.1"/>
    <property type="molecule type" value="Genomic_DNA"/>
</dbReference>
<feature type="binding site" description="in other chain" evidence="6">
    <location>
        <position position="97"/>
    </location>
    <ligand>
        <name>5-phospho-alpha-D-ribose 1-diphosphate</name>
        <dbReference type="ChEBI" id="CHEBI:58017"/>
        <note>ligand shared between dimeric partners</note>
    </ligand>
</feature>
<comment type="caution">
    <text evidence="6">Lacks conserved residue(s) required for the propagation of feature annotation.</text>
</comment>
<keyword evidence="5 6" id="KW-0665">Pyrimidine biosynthesis</keyword>
<dbReference type="InterPro" id="IPR029057">
    <property type="entry name" value="PRTase-like"/>
</dbReference>
<feature type="binding site" evidence="6">
    <location>
        <position position="154"/>
    </location>
    <ligand>
        <name>orotate</name>
        <dbReference type="ChEBI" id="CHEBI:30839"/>
    </ligand>
</feature>
<gene>
    <name evidence="6" type="primary">pyrE</name>
    <name evidence="8" type="ORF">A3B35_00775</name>
</gene>
<dbReference type="InterPro" id="IPR000836">
    <property type="entry name" value="PRTase_dom"/>
</dbReference>
<name>A0A1F6EU16_9BACT</name>
<dbReference type="Pfam" id="PF00156">
    <property type="entry name" value="Pribosyltran"/>
    <property type="match status" value="1"/>
</dbReference>
<dbReference type="Proteomes" id="UP000177215">
    <property type="component" value="Unassembled WGS sequence"/>
</dbReference>